<keyword evidence="3" id="KW-1185">Reference proteome</keyword>
<sequence length="1400" mass="146561">MSSAALAELASLLQHRDIAPEAAQAAQIRLVVQQRILALLQLERTTRQLGHAQRDQLGPLVEQLKRAVEDEQAHEAAHAAQEGSRWSRAAKGKGASVKLAREHAEQALAQQYAAVMESFDADWAAGTALSDRWEVLLPAEGDTLHSWLDEVPAPGAHETARDFFTALLANPFVLGSGISTLDNVAALLPTAPIASSPSPDHPPLHALLHAVHAALGPSSVLELVSGSFETAIRELVGREQSARRASTRSASSSAGIGLGLGLGLHLGVEEAAHGETGGETTAEASRTARSGREKELEEFLVATLDALDGLGASVQLDGDPNAAVSPGPLPQNQRALEDTLLAFMTCAASLRPLGAATPDSRDTPPPPYSPPPDAGSSWSSSFASGFSTFASYPTAAISTVAGAAVNALPFSLPSPPASQLTTASPALDQRANRQAASSPLPSTPSPPIISAFLSYSPDSAFKPPARASVSPFSALLKRTAANLLRLLTPSNAPRLTSLSEALIARLLGSSFPLATAKAEHRKVLLLALVRWYGFGLLGRTLRHPTTASLCTPRSSTVRVPCAKGEVAFGADDANDGPPLLDEVYVSSTVELEYLVPLHREMYCAIVDVCGAGAAGEAGQDECESEEQRALQQAAQAFVDAWATPHEVRNTPRRTISTCAVTLTPADFAAIVTAFGTIVLPSSQQRFGLDSVAVESRRSPSFKRSTAFGASDGSSTVQDGYGEPEQDDLLSRAEQLAAHAAGITSTGEGAIGGFAAILYVTSSVDQPTSVSLVPPSPPPTIPANPPQIPLSDRQQQTVQQAVRTLIERYGQSFDRLDLVESLRVACEVALAARDHPLHLLFSSAASILSSVSNSTTLLIESLAAPLRQARDEAIQSVALSHAQLASLARQDALLRRHARQALSRLNALRMRGWHLSLSAAPLGVQLRTRLRAVHDPARPVEELERAQGEVDEWKAELGVVDALKLGGRLSGDGAGAEEAQLDEALMVVETAAAVAADSAAVLAHPLFEREKRSIGSPGGPDRAGRVARSASAANAALKEAIHGVPGSPPDLVRNLVLTEDGAAPYSLATATYGSNNFFDSLPVSLAAYFFAELSTPASQSSAEPPLIRLNRYDGRRIGSDSWIDEVARSTPSTLPGVPAPYAESVTDLLTRLVAHPSPSKKADALLDLEHVLSAVCTSAVDSPVEFKAAANVADVKASLRKRVQSSSARPTSVHGVFAPTALVNSAPQTTAAAEPSAVMTSTTSGVASPAASEASFGSIAWRRRRRKSMPEILPTSGDEPRAHAAMSTDDLLAQLESALVRFLPSLPPASHGLFLSLQLISSLLPSLLSSPSSRAKAVSDTLVAALSLKHDALDGKGGLVELAWEAMSDGTEEGEGLARQLCAIALREDSPAARDLAAALN</sequence>
<evidence type="ECO:0000256" key="1">
    <source>
        <dbReference type="SAM" id="MobiDB-lite"/>
    </source>
</evidence>
<reference evidence="2 3" key="1">
    <citation type="submission" date="2021-12" db="EMBL/GenBank/DDBJ databases">
        <title>High titer production of polyol ester of fatty acids by Rhodotorula paludigena BS15 towards product separation-free biomass refinery.</title>
        <authorList>
            <person name="Mano J."/>
            <person name="Ono H."/>
            <person name="Tanaka T."/>
            <person name="Naito K."/>
            <person name="Sushida H."/>
            <person name="Ike M."/>
            <person name="Tokuyasu K."/>
            <person name="Kitaoka M."/>
        </authorList>
    </citation>
    <scope>NUCLEOTIDE SEQUENCE [LARGE SCALE GENOMIC DNA]</scope>
    <source>
        <strain evidence="2 3">BS15</strain>
    </source>
</reference>
<proteinExistence type="predicted"/>
<feature type="compositionally biased region" description="Low complexity" evidence="1">
    <location>
        <begin position="278"/>
        <end position="288"/>
    </location>
</feature>
<feature type="region of interest" description="Disordered" evidence="1">
    <location>
        <begin position="353"/>
        <end position="377"/>
    </location>
</feature>
<evidence type="ECO:0000313" key="3">
    <source>
        <dbReference type="Proteomes" id="UP001342314"/>
    </source>
</evidence>
<feature type="compositionally biased region" description="Pro residues" evidence="1">
    <location>
        <begin position="363"/>
        <end position="373"/>
    </location>
</feature>
<dbReference type="EMBL" id="BQKY01000003">
    <property type="protein sequence ID" value="GJN88769.1"/>
    <property type="molecule type" value="Genomic_DNA"/>
</dbReference>
<evidence type="ECO:0000313" key="2">
    <source>
        <dbReference type="EMBL" id="GJN88769.1"/>
    </source>
</evidence>
<accession>A0AAV5GFX5</accession>
<comment type="caution">
    <text evidence="2">The sequence shown here is derived from an EMBL/GenBank/DDBJ whole genome shotgun (WGS) entry which is preliminary data.</text>
</comment>
<dbReference type="Proteomes" id="UP001342314">
    <property type="component" value="Unassembled WGS sequence"/>
</dbReference>
<protein>
    <recommendedName>
        <fullName evidence="4">Mediator complex subunit 5</fullName>
    </recommendedName>
</protein>
<organism evidence="2 3">
    <name type="scientific">Rhodotorula paludigena</name>
    <dbReference type="NCBI Taxonomy" id="86838"/>
    <lineage>
        <taxon>Eukaryota</taxon>
        <taxon>Fungi</taxon>
        <taxon>Dikarya</taxon>
        <taxon>Basidiomycota</taxon>
        <taxon>Pucciniomycotina</taxon>
        <taxon>Microbotryomycetes</taxon>
        <taxon>Sporidiobolales</taxon>
        <taxon>Sporidiobolaceae</taxon>
        <taxon>Rhodotorula</taxon>
    </lineage>
</organism>
<evidence type="ECO:0008006" key="4">
    <source>
        <dbReference type="Google" id="ProtNLM"/>
    </source>
</evidence>
<feature type="region of interest" description="Disordered" evidence="1">
    <location>
        <begin position="699"/>
        <end position="725"/>
    </location>
</feature>
<feature type="region of interest" description="Disordered" evidence="1">
    <location>
        <begin position="273"/>
        <end position="293"/>
    </location>
</feature>
<gene>
    <name evidence="2" type="ORF">Rhopal_001738-T1</name>
</gene>
<name>A0AAV5GFX5_9BASI</name>